<dbReference type="OrthoDB" id="608091at2"/>
<dbReference type="Gene3D" id="1.25.40.390">
    <property type="match status" value="1"/>
</dbReference>
<evidence type="ECO:0000256" key="4">
    <source>
        <dbReference type="ARBA" id="ARBA00023136"/>
    </source>
</evidence>
<reference evidence="8 9" key="1">
    <citation type="submission" date="2019-02" db="EMBL/GenBank/DDBJ databases">
        <authorList>
            <person name="Li Y."/>
        </authorList>
    </citation>
    <scope>NUCLEOTIDE SEQUENCE [LARGE SCALE GENOMIC DNA]</scope>
    <source>
        <strain evidence="8 9">30C10-4-7</strain>
    </source>
</reference>
<evidence type="ECO:0000256" key="1">
    <source>
        <dbReference type="ARBA" id="ARBA00004442"/>
    </source>
</evidence>
<keyword evidence="3" id="KW-0732">Signal</keyword>
<comment type="caution">
    <text evidence="8">The sequence shown here is derived from an EMBL/GenBank/DDBJ whole genome shotgun (WGS) entry which is preliminary data.</text>
</comment>
<feature type="domain" description="SusD-like N-terminal" evidence="7">
    <location>
        <begin position="50"/>
        <end position="228"/>
    </location>
</feature>
<evidence type="ECO:0000256" key="2">
    <source>
        <dbReference type="ARBA" id="ARBA00006275"/>
    </source>
</evidence>
<evidence type="ECO:0000259" key="6">
    <source>
        <dbReference type="Pfam" id="PF07980"/>
    </source>
</evidence>
<dbReference type="SUPFAM" id="SSF48452">
    <property type="entry name" value="TPR-like"/>
    <property type="match status" value="1"/>
</dbReference>
<gene>
    <name evidence="8" type="ORF">EWE74_13000</name>
</gene>
<feature type="domain" description="RagB/SusD" evidence="6">
    <location>
        <begin position="343"/>
        <end position="693"/>
    </location>
</feature>
<evidence type="ECO:0000259" key="7">
    <source>
        <dbReference type="Pfam" id="PF14322"/>
    </source>
</evidence>
<keyword evidence="9" id="KW-1185">Reference proteome</keyword>
<dbReference type="Pfam" id="PF07980">
    <property type="entry name" value="SusD_RagB"/>
    <property type="match status" value="1"/>
</dbReference>
<evidence type="ECO:0000256" key="5">
    <source>
        <dbReference type="ARBA" id="ARBA00023237"/>
    </source>
</evidence>
<dbReference type="InterPro" id="IPR033985">
    <property type="entry name" value="SusD-like_N"/>
</dbReference>
<dbReference type="PROSITE" id="PS51257">
    <property type="entry name" value="PROKAR_LIPOPROTEIN"/>
    <property type="match status" value="1"/>
</dbReference>
<comment type="subcellular location">
    <subcellularLocation>
        <location evidence="1">Cell outer membrane</location>
    </subcellularLocation>
</comment>
<keyword evidence="4" id="KW-0472">Membrane</keyword>
<evidence type="ECO:0000313" key="9">
    <source>
        <dbReference type="Proteomes" id="UP000292855"/>
    </source>
</evidence>
<dbReference type="GO" id="GO:0009279">
    <property type="term" value="C:cell outer membrane"/>
    <property type="evidence" value="ECO:0007669"/>
    <property type="project" value="UniProtKB-SubCell"/>
</dbReference>
<dbReference type="EMBL" id="SGIT01000002">
    <property type="protein sequence ID" value="RZF60033.1"/>
    <property type="molecule type" value="Genomic_DNA"/>
</dbReference>
<evidence type="ECO:0000256" key="3">
    <source>
        <dbReference type="ARBA" id="ARBA00022729"/>
    </source>
</evidence>
<keyword evidence="5" id="KW-0998">Cell outer membrane</keyword>
<dbReference type="InterPro" id="IPR011990">
    <property type="entry name" value="TPR-like_helical_dom_sf"/>
</dbReference>
<protein>
    <submittedName>
        <fullName evidence="8">RagB/SusD family nutrient uptake outer membrane protein</fullName>
    </submittedName>
</protein>
<sequence length="697" mass="79448">MKRIAILLSAVALMLSIGGCKKYLDSDYLFDERMTMEDVFTNRDYTERWLARAYYFLGTNAMQDVASKKSVMFNFADDMYYGDENEEYARWKRGQYTENGLSGENKGIWKTAYDGIRQASIFIHHIHLNPDISDYEKEDMKAQARYLRAYFYWILMRNFGPIPIVPDEGIDYTLSYDELALPRNTYDECADFLASELAEAASALPLARGNTHLARPTRGAALALRARVLVFSASPLYNGKAPADVSAALVTKQGTRLLSDTYDEFKWAKAAAAAKDVMDLGKYQLYVAYRKETGNAIYPATVTPPYNPEFSDTNWPLGWRDIDPYESYRALFNGDVNATQNPELIFTRGQNQGGEDIRVMVLHQLPRTEAVGGYNSHGMTQKQADAYYMNDGTDLPGMNNMYQSQQGYAGRYSTLPRPSGVVSAEEDQNRVYPELGIKGEGVHKQYVHREPRFYASVAYNGSVWNLDNITDPELLGHKNRQVFYYFDAISGYRAGVTYWLRTGIGVKKYVHPNDYRTGTSTGYDFANIEPKVDPAIRYAEVLLIYAEALNELSGSHSVPSYDGSKTHTIMRDISEIKKGIQPIRIRAGLPDYTANVYSDADKFRISLKRERQIELFAEGHRFYDLRRWTDAPNEESAPIYGNNVWVTGNSPEIFHTPVAVPSLPTIFSLKMWFWPIHWDELRSNKELTQNPGWTYPE</sequence>
<name>A0A4Q6XJP9_9SPHI</name>
<dbReference type="Proteomes" id="UP000292855">
    <property type="component" value="Unassembled WGS sequence"/>
</dbReference>
<dbReference type="AlphaFoldDB" id="A0A4Q6XJP9"/>
<comment type="similarity">
    <text evidence="2">Belongs to the SusD family.</text>
</comment>
<dbReference type="Pfam" id="PF14322">
    <property type="entry name" value="SusD-like_3"/>
    <property type="match status" value="1"/>
</dbReference>
<proteinExistence type="inferred from homology"/>
<evidence type="ECO:0000313" key="8">
    <source>
        <dbReference type="EMBL" id="RZF60033.1"/>
    </source>
</evidence>
<organism evidence="8 9">
    <name type="scientific">Sphingobacterium corticibacterium</name>
    <dbReference type="NCBI Taxonomy" id="2484746"/>
    <lineage>
        <taxon>Bacteria</taxon>
        <taxon>Pseudomonadati</taxon>
        <taxon>Bacteroidota</taxon>
        <taxon>Sphingobacteriia</taxon>
        <taxon>Sphingobacteriales</taxon>
        <taxon>Sphingobacteriaceae</taxon>
        <taxon>Sphingobacterium</taxon>
    </lineage>
</organism>
<dbReference type="InterPro" id="IPR012944">
    <property type="entry name" value="SusD_RagB_dom"/>
</dbReference>
<dbReference type="RefSeq" id="WP_130141951.1">
    <property type="nucleotide sequence ID" value="NZ_SGIT01000002.1"/>
</dbReference>
<accession>A0A4Q6XJP9</accession>